<dbReference type="CDD" id="cd00090">
    <property type="entry name" value="HTH_ARSR"/>
    <property type="match status" value="1"/>
</dbReference>
<name>A0A0F8XPF1_9ZZZZ</name>
<dbReference type="EMBL" id="LAZR01061693">
    <property type="protein sequence ID" value="KKK63065.1"/>
    <property type="molecule type" value="Genomic_DNA"/>
</dbReference>
<evidence type="ECO:0000313" key="1">
    <source>
        <dbReference type="EMBL" id="KKK63065.1"/>
    </source>
</evidence>
<dbReference type="InterPro" id="IPR011991">
    <property type="entry name" value="ArsR-like_HTH"/>
</dbReference>
<protein>
    <submittedName>
        <fullName evidence="1">Uncharacterized protein</fullName>
    </submittedName>
</protein>
<accession>A0A0F8XPF1</accession>
<proteinExistence type="predicted"/>
<dbReference type="SUPFAM" id="SSF46785">
    <property type="entry name" value="Winged helix' DNA-binding domain"/>
    <property type="match status" value="1"/>
</dbReference>
<dbReference type="AlphaFoldDB" id="A0A0F8XPF1"/>
<reference evidence="1" key="1">
    <citation type="journal article" date="2015" name="Nature">
        <title>Complex archaea that bridge the gap between prokaryotes and eukaryotes.</title>
        <authorList>
            <person name="Spang A."/>
            <person name="Saw J.H."/>
            <person name="Jorgensen S.L."/>
            <person name="Zaremba-Niedzwiedzka K."/>
            <person name="Martijn J."/>
            <person name="Lind A.E."/>
            <person name="van Eijk R."/>
            <person name="Schleper C."/>
            <person name="Guy L."/>
            <person name="Ettema T.J."/>
        </authorList>
    </citation>
    <scope>NUCLEOTIDE SEQUENCE</scope>
</reference>
<gene>
    <name evidence="1" type="ORF">LCGC14_2998080</name>
</gene>
<dbReference type="Gene3D" id="1.10.10.10">
    <property type="entry name" value="Winged helix-like DNA-binding domain superfamily/Winged helix DNA-binding domain"/>
    <property type="match status" value="1"/>
</dbReference>
<comment type="caution">
    <text evidence="1">The sequence shown here is derived from an EMBL/GenBank/DDBJ whole genome shotgun (WGS) entry which is preliminary data.</text>
</comment>
<sequence length="119" mass="13428">MQTIQQTRKIEDDSRKEAILDIMSDKYCRKILNTTLDKPMSAMEIARESKIPISTIYRRLQNLHDNKLLGISGSISEDGKKYFLYKSKVKAISASCNGNDVQVNIVPNIGLSTNLEANH</sequence>
<feature type="non-terminal residue" evidence="1">
    <location>
        <position position="119"/>
    </location>
</feature>
<dbReference type="InterPro" id="IPR036390">
    <property type="entry name" value="WH_DNA-bd_sf"/>
</dbReference>
<dbReference type="InterPro" id="IPR036388">
    <property type="entry name" value="WH-like_DNA-bd_sf"/>
</dbReference>
<organism evidence="1">
    <name type="scientific">marine sediment metagenome</name>
    <dbReference type="NCBI Taxonomy" id="412755"/>
    <lineage>
        <taxon>unclassified sequences</taxon>
        <taxon>metagenomes</taxon>
        <taxon>ecological metagenomes</taxon>
    </lineage>
</organism>